<gene>
    <name evidence="2" type="ORF">AVDCRST_MAG03-1010</name>
</gene>
<evidence type="ECO:0000256" key="1">
    <source>
        <dbReference type="SAM" id="Phobius"/>
    </source>
</evidence>
<keyword evidence="1" id="KW-0472">Membrane</keyword>
<accession>A0A6J4NXQ2</accession>
<keyword evidence="1" id="KW-1133">Transmembrane helix</keyword>
<protein>
    <recommendedName>
        <fullName evidence="3">YnhF family membrane protein</fullName>
    </recommendedName>
</protein>
<reference evidence="2" key="1">
    <citation type="submission" date="2020-02" db="EMBL/GenBank/DDBJ databases">
        <authorList>
            <person name="Meier V. D."/>
        </authorList>
    </citation>
    <scope>NUCLEOTIDE SEQUENCE</scope>
    <source>
        <strain evidence="2">AVDCRST_MAG03</strain>
    </source>
</reference>
<name>A0A6J4NXQ2_9ACTN</name>
<keyword evidence="1" id="KW-0812">Transmembrane</keyword>
<proteinExistence type="predicted"/>
<evidence type="ECO:0000313" key="2">
    <source>
        <dbReference type="EMBL" id="CAA9398301.1"/>
    </source>
</evidence>
<evidence type="ECO:0008006" key="3">
    <source>
        <dbReference type="Google" id="ProtNLM"/>
    </source>
</evidence>
<dbReference type="EMBL" id="CADCUT010000058">
    <property type="protein sequence ID" value="CAA9398301.1"/>
    <property type="molecule type" value="Genomic_DNA"/>
</dbReference>
<organism evidence="2">
    <name type="scientific">uncultured Rubrobacteraceae bacterium</name>
    <dbReference type="NCBI Taxonomy" id="349277"/>
    <lineage>
        <taxon>Bacteria</taxon>
        <taxon>Bacillati</taxon>
        <taxon>Actinomycetota</taxon>
        <taxon>Rubrobacteria</taxon>
        <taxon>Rubrobacterales</taxon>
        <taxon>Rubrobacteraceae</taxon>
        <taxon>environmental samples</taxon>
    </lineage>
</organism>
<sequence>MTRETVVQLIGAIVAIATVFVTVISIAHLF</sequence>
<feature type="transmembrane region" description="Helical" evidence="1">
    <location>
        <begin position="6"/>
        <end position="29"/>
    </location>
</feature>
<dbReference type="AlphaFoldDB" id="A0A6J4NXQ2"/>